<dbReference type="HOGENOM" id="CLU_2079544_0_0_2"/>
<evidence type="ECO:0000313" key="1">
    <source>
        <dbReference type="EMBL" id="AEH24557.1"/>
    </source>
</evidence>
<dbReference type="EMBL" id="CP002779">
    <property type="protein sequence ID" value="AEH24557.1"/>
    <property type="molecule type" value="Genomic_DNA"/>
</dbReference>
<dbReference type="eggNOG" id="arCOG10657">
    <property type="taxonomic scope" value="Archaea"/>
</dbReference>
<evidence type="ECO:0000313" key="2">
    <source>
        <dbReference type="Proteomes" id="UP000008386"/>
    </source>
</evidence>
<accession>F8AJB1</accession>
<dbReference type="Proteomes" id="UP000008386">
    <property type="component" value="Chromosome"/>
</dbReference>
<dbReference type="GeneID" id="10837447"/>
<dbReference type="KEGG" id="pya:PYCH_08720"/>
<proteinExistence type="predicted"/>
<protein>
    <submittedName>
        <fullName evidence="1">Uncharacterized protein</fullName>
    </submittedName>
</protein>
<organism evidence="1 2">
    <name type="scientific">Pyrococcus yayanosii (strain CH1 / JCM 16557)</name>
    <dbReference type="NCBI Taxonomy" id="529709"/>
    <lineage>
        <taxon>Archaea</taxon>
        <taxon>Methanobacteriati</taxon>
        <taxon>Methanobacteriota</taxon>
        <taxon>Thermococci</taxon>
        <taxon>Thermococcales</taxon>
        <taxon>Thermococcaceae</taxon>
        <taxon>Pyrococcus</taxon>
    </lineage>
</organism>
<keyword evidence="2" id="KW-1185">Reference proteome</keyword>
<gene>
    <name evidence="1" type="ordered locus">PYCH_08720</name>
</gene>
<sequence>MKKALFFAGLLLFLFSMLYYFSTAPKTGDIFVGHLVEGRAISIENAAVLADMDCVPNEEHTMLTCTAVIDANGDILKVRYTHPIEVPCLSKGDRVDVLPLDNSTVKIVRKGPPSMKH</sequence>
<reference evidence="1 2" key="1">
    <citation type="journal article" date="2011" name="J. Bacteriol.">
        <title>Complete genome sequence of the obligate piezophilic hyperthermophilic archaeon Pyrococcus yayanosii CH1.</title>
        <authorList>
            <person name="Jun X."/>
            <person name="Lupeng L."/>
            <person name="Minjuan X."/>
            <person name="Oger P."/>
            <person name="Fengping W."/>
            <person name="Jebbar M."/>
            <person name="Xiang X."/>
        </authorList>
    </citation>
    <scope>NUCLEOTIDE SEQUENCE [LARGE SCALE GENOMIC DNA]</scope>
    <source>
        <strain evidence="2">CH1 / JCM 16557</strain>
    </source>
</reference>
<dbReference type="RefSeq" id="WP_013905614.1">
    <property type="nucleotide sequence ID" value="NC_015680.1"/>
</dbReference>
<name>F8AJB1_PYRYC</name>
<dbReference type="STRING" id="529709.PYCH_08720"/>
<dbReference type="AlphaFoldDB" id="F8AJB1"/>
<dbReference type="OrthoDB" id="103493at2157"/>